<evidence type="ECO:0000259" key="9">
    <source>
        <dbReference type="PROSITE" id="PS50011"/>
    </source>
</evidence>
<keyword evidence="3 6" id="KW-0547">Nucleotide-binding</keyword>
<dbReference type="InterPro" id="IPR011009">
    <property type="entry name" value="Kinase-like_dom_sf"/>
</dbReference>
<dbReference type="GO" id="GO:0004674">
    <property type="term" value="F:protein serine/threonine kinase activity"/>
    <property type="evidence" value="ECO:0007669"/>
    <property type="project" value="UniProtKB-KW"/>
</dbReference>
<dbReference type="Proteomes" id="UP000887540">
    <property type="component" value="Unplaced"/>
</dbReference>
<dbReference type="Pfam" id="PF00069">
    <property type="entry name" value="Pkinase"/>
    <property type="match status" value="1"/>
</dbReference>
<reference evidence="11" key="1">
    <citation type="submission" date="2022-11" db="UniProtKB">
        <authorList>
            <consortium name="WormBaseParasite"/>
        </authorList>
    </citation>
    <scope>IDENTIFICATION</scope>
</reference>
<dbReference type="Gene3D" id="3.30.200.20">
    <property type="entry name" value="Phosphorylase Kinase, domain 1"/>
    <property type="match status" value="1"/>
</dbReference>
<dbReference type="SUPFAM" id="SSF56112">
    <property type="entry name" value="Protein kinase-like (PK-like)"/>
    <property type="match status" value="1"/>
</dbReference>
<feature type="compositionally biased region" description="Basic and acidic residues" evidence="8">
    <location>
        <begin position="55"/>
        <end position="66"/>
    </location>
</feature>
<dbReference type="PANTHER" id="PTHR22974">
    <property type="entry name" value="MIXED LINEAGE PROTEIN KINASE"/>
    <property type="match status" value="1"/>
</dbReference>
<evidence type="ECO:0000256" key="8">
    <source>
        <dbReference type="SAM" id="MobiDB-lite"/>
    </source>
</evidence>
<feature type="region of interest" description="Disordered" evidence="8">
    <location>
        <begin position="410"/>
        <end position="430"/>
    </location>
</feature>
<evidence type="ECO:0000256" key="5">
    <source>
        <dbReference type="ARBA" id="ARBA00022840"/>
    </source>
</evidence>
<feature type="region of interest" description="Disordered" evidence="8">
    <location>
        <begin position="21"/>
        <end position="125"/>
    </location>
</feature>
<keyword evidence="4" id="KW-0418">Kinase</keyword>
<name>A0A914DMY3_9BILA</name>
<evidence type="ECO:0000256" key="2">
    <source>
        <dbReference type="ARBA" id="ARBA00022679"/>
    </source>
</evidence>
<proteinExistence type="inferred from homology"/>
<dbReference type="GO" id="GO:0007094">
    <property type="term" value="P:mitotic spindle assembly checkpoint signaling"/>
    <property type="evidence" value="ECO:0007669"/>
    <property type="project" value="TreeGrafter"/>
</dbReference>
<keyword evidence="10" id="KW-1185">Reference proteome</keyword>
<feature type="compositionally biased region" description="Basic and acidic residues" evidence="8">
    <location>
        <begin position="21"/>
        <end position="31"/>
    </location>
</feature>
<feature type="binding site" evidence="6">
    <location>
        <position position="167"/>
    </location>
    <ligand>
        <name>ATP</name>
        <dbReference type="ChEBI" id="CHEBI:30616"/>
    </ligand>
</feature>
<feature type="compositionally biased region" description="Polar residues" evidence="8">
    <location>
        <begin position="32"/>
        <end position="45"/>
    </location>
</feature>
<dbReference type="InterPro" id="IPR008271">
    <property type="entry name" value="Ser/Thr_kinase_AS"/>
</dbReference>
<dbReference type="PROSITE" id="PS00107">
    <property type="entry name" value="PROTEIN_KINASE_ATP"/>
    <property type="match status" value="1"/>
</dbReference>
<dbReference type="PROSITE" id="PS50011">
    <property type="entry name" value="PROTEIN_KINASE_DOM"/>
    <property type="match status" value="1"/>
</dbReference>
<feature type="compositionally biased region" description="Polar residues" evidence="8">
    <location>
        <begin position="70"/>
        <end position="87"/>
    </location>
</feature>
<evidence type="ECO:0000256" key="3">
    <source>
        <dbReference type="ARBA" id="ARBA00022741"/>
    </source>
</evidence>
<feature type="domain" description="Protein kinase" evidence="9">
    <location>
        <begin position="138"/>
        <end position="402"/>
    </location>
</feature>
<dbReference type="Gene3D" id="1.10.510.10">
    <property type="entry name" value="Transferase(Phosphotransferase) domain 1"/>
    <property type="match status" value="1"/>
</dbReference>
<dbReference type="PROSITE" id="PS00108">
    <property type="entry name" value="PROTEIN_KINASE_ST"/>
    <property type="match status" value="1"/>
</dbReference>
<dbReference type="GO" id="GO:0005634">
    <property type="term" value="C:nucleus"/>
    <property type="evidence" value="ECO:0007669"/>
    <property type="project" value="TreeGrafter"/>
</dbReference>
<evidence type="ECO:0000256" key="1">
    <source>
        <dbReference type="ARBA" id="ARBA00022527"/>
    </source>
</evidence>
<evidence type="ECO:0000256" key="7">
    <source>
        <dbReference type="RuleBase" id="RU000304"/>
    </source>
</evidence>
<feature type="compositionally biased region" description="Basic and acidic residues" evidence="8">
    <location>
        <begin position="116"/>
        <end position="125"/>
    </location>
</feature>
<dbReference type="GO" id="GO:0007059">
    <property type="term" value="P:chromosome segregation"/>
    <property type="evidence" value="ECO:0007669"/>
    <property type="project" value="TreeGrafter"/>
</dbReference>
<dbReference type="SMART" id="SM00220">
    <property type="entry name" value="S_TKc"/>
    <property type="match status" value="1"/>
</dbReference>
<keyword evidence="2" id="KW-0808">Transferase</keyword>
<dbReference type="GO" id="GO:0005524">
    <property type="term" value="F:ATP binding"/>
    <property type="evidence" value="ECO:0007669"/>
    <property type="project" value="UniProtKB-UniRule"/>
</dbReference>
<accession>A0A914DMY3</accession>
<evidence type="ECO:0000313" key="11">
    <source>
        <dbReference type="WBParaSite" id="ACRNAN_scaffold3029.g29887.t1"/>
    </source>
</evidence>
<keyword evidence="5 6" id="KW-0067">ATP-binding</keyword>
<dbReference type="InterPro" id="IPR000719">
    <property type="entry name" value="Prot_kinase_dom"/>
</dbReference>
<dbReference type="GO" id="GO:0004712">
    <property type="term" value="F:protein serine/threonine/tyrosine kinase activity"/>
    <property type="evidence" value="ECO:0007669"/>
    <property type="project" value="TreeGrafter"/>
</dbReference>
<evidence type="ECO:0000256" key="4">
    <source>
        <dbReference type="ARBA" id="ARBA00022777"/>
    </source>
</evidence>
<dbReference type="InterPro" id="IPR017441">
    <property type="entry name" value="Protein_kinase_ATP_BS"/>
</dbReference>
<dbReference type="AlphaFoldDB" id="A0A914DMY3"/>
<evidence type="ECO:0000256" key="6">
    <source>
        <dbReference type="PROSITE-ProRule" id="PRU10141"/>
    </source>
</evidence>
<dbReference type="GO" id="GO:0034501">
    <property type="term" value="P:protein localization to kinetochore"/>
    <property type="evidence" value="ECO:0007669"/>
    <property type="project" value="TreeGrafter"/>
</dbReference>
<organism evidence="10 11">
    <name type="scientific">Acrobeloides nanus</name>
    <dbReference type="NCBI Taxonomy" id="290746"/>
    <lineage>
        <taxon>Eukaryota</taxon>
        <taxon>Metazoa</taxon>
        <taxon>Ecdysozoa</taxon>
        <taxon>Nematoda</taxon>
        <taxon>Chromadorea</taxon>
        <taxon>Rhabditida</taxon>
        <taxon>Tylenchina</taxon>
        <taxon>Cephalobomorpha</taxon>
        <taxon>Cephaloboidea</taxon>
        <taxon>Cephalobidae</taxon>
        <taxon>Acrobeloides</taxon>
    </lineage>
</organism>
<dbReference type="GO" id="GO:0033316">
    <property type="term" value="P:meiotic spindle assembly checkpoint signaling"/>
    <property type="evidence" value="ECO:0007669"/>
    <property type="project" value="TreeGrafter"/>
</dbReference>
<dbReference type="PANTHER" id="PTHR22974:SF21">
    <property type="entry name" value="DUAL SPECIFICITY PROTEIN KINASE TTK"/>
    <property type="match status" value="1"/>
</dbReference>
<keyword evidence="1 7" id="KW-0723">Serine/threonine-protein kinase</keyword>
<evidence type="ECO:0000313" key="10">
    <source>
        <dbReference type="Proteomes" id="UP000887540"/>
    </source>
</evidence>
<dbReference type="WBParaSite" id="ACRNAN_scaffold3029.g29887.t1">
    <property type="protein sequence ID" value="ACRNAN_scaffold3029.g29887.t1"/>
    <property type="gene ID" value="ACRNAN_scaffold3029.g29887"/>
</dbReference>
<dbReference type="GO" id="GO:0000776">
    <property type="term" value="C:kinetochore"/>
    <property type="evidence" value="ECO:0007669"/>
    <property type="project" value="TreeGrafter"/>
</dbReference>
<dbReference type="FunFam" id="3.30.200.20:FF:000131">
    <property type="entry name" value="Dual specificity protein kinase TTK"/>
    <property type="match status" value="1"/>
</dbReference>
<comment type="similarity">
    <text evidence="7">Belongs to the protein kinase superfamily.</text>
</comment>
<sequence length="463" mass="52850">MSTNKNKTETTIEDIRQRLKNLTERRTKDLSHSQTNTQTQKTSETLENHGTGFTEPKEIKKPKLDLRLPFSSSADGHASMSTKSSLPSPKKNFRTPSVSQAPGTAEKKMKIMARSNSEKPADRKNTYQRKLIHNVEYSVLATEIGTGGSSKVYCGRSIVEQLDVAIKYVRFKGMERSVKNAYLEEIELLKELQGSKYVIKMYDYEITDTHLIVVMEKGETDLAKFIKNNYAEINDIWIKHYWYQMLKCVKIIHDKNIVHSDLKPANFLFVQAGLKLIDFGIASKIQDDKTSVIKTEQMGTLNYMSPEMLGAVKEGPGTFKIPLKADVWSLGCILYLIVYGKTPFQHVNAMMKAPTILNEKALIDFPVSERVNDELIDVLKRCLERDLKKRASVDELLNHPYLTQRQPLVSLSRQNSKSKENEESEGNDDDLVKVMTELNKYTPRTGARKLREKFTNLRSLSLE</sequence>
<protein>
    <submittedName>
        <fullName evidence="11">Protein kinase domain-containing protein</fullName>
    </submittedName>
</protein>